<accession>A0A2P6RCW1</accession>
<protein>
    <submittedName>
        <fullName evidence="1">Uncharacterized protein</fullName>
    </submittedName>
</protein>
<organism evidence="1 2">
    <name type="scientific">Rosa chinensis</name>
    <name type="common">China rose</name>
    <dbReference type="NCBI Taxonomy" id="74649"/>
    <lineage>
        <taxon>Eukaryota</taxon>
        <taxon>Viridiplantae</taxon>
        <taxon>Streptophyta</taxon>
        <taxon>Embryophyta</taxon>
        <taxon>Tracheophyta</taxon>
        <taxon>Spermatophyta</taxon>
        <taxon>Magnoliopsida</taxon>
        <taxon>eudicotyledons</taxon>
        <taxon>Gunneridae</taxon>
        <taxon>Pentapetalae</taxon>
        <taxon>rosids</taxon>
        <taxon>fabids</taxon>
        <taxon>Rosales</taxon>
        <taxon>Rosaceae</taxon>
        <taxon>Rosoideae</taxon>
        <taxon>Rosoideae incertae sedis</taxon>
        <taxon>Rosa</taxon>
    </lineage>
</organism>
<dbReference type="Gramene" id="PRQ44264">
    <property type="protein sequence ID" value="PRQ44264"/>
    <property type="gene ID" value="RchiOBHm_Chr3g0477331"/>
</dbReference>
<dbReference type="PANTHER" id="PTHR31876">
    <property type="entry name" value="COV-LIKE PROTEIN 1"/>
    <property type="match status" value="1"/>
</dbReference>
<keyword evidence="2" id="KW-1185">Reference proteome</keyword>
<dbReference type="EMBL" id="PDCK01000041">
    <property type="protein sequence ID" value="PRQ44264.1"/>
    <property type="molecule type" value="Genomic_DNA"/>
</dbReference>
<comment type="caution">
    <text evidence="1">The sequence shown here is derived from an EMBL/GenBank/DDBJ whole genome shotgun (WGS) entry which is preliminary data.</text>
</comment>
<evidence type="ECO:0000313" key="1">
    <source>
        <dbReference type="EMBL" id="PRQ44264.1"/>
    </source>
</evidence>
<dbReference type="GO" id="GO:0005794">
    <property type="term" value="C:Golgi apparatus"/>
    <property type="evidence" value="ECO:0007669"/>
    <property type="project" value="TreeGrafter"/>
</dbReference>
<gene>
    <name evidence="1" type="ORF">RchiOBHm_Chr3g0477331</name>
</gene>
<name>A0A2P6RCW1_ROSCH</name>
<dbReference type="STRING" id="74649.A0A2P6RCW1"/>
<proteinExistence type="predicted"/>
<reference evidence="1 2" key="1">
    <citation type="journal article" date="2018" name="Nat. Genet.">
        <title>The Rosa genome provides new insights in the design of modern roses.</title>
        <authorList>
            <person name="Bendahmane M."/>
        </authorList>
    </citation>
    <scope>NUCLEOTIDE SEQUENCE [LARGE SCALE GENOMIC DNA]</scope>
    <source>
        <strain evidence="2">cv. Old Blush</strain>
    </source>
</reference>
<dbReference type="PANTHER" id="PTHR31876:SF4">
    <property type="entry name" value="PROTEIN LIKE COV 2 ISOFORM X1"/>
    <property type="match status" value="1"/>
</dbReference>
<dbReference type="InterPro" id="IPR007462">
    <property type="entry name" value="COV1-like"/>
</dbReference>
<dbReference type="AlphaFoldDB" id="A0A2P6RCW1"/>
<evidence type="ECO:0000313" key="2">
    <source>
        <dbReference type="Proteomes" id="UP000238479"/>
    </source>
</evidence>
<sequence length="144" mass="16283">MLLGLLHQLLPFSLPAKKCCPTLGGSFSFTPTKKMTLGLEFLTSHQVCQVLSFSLMCQTLANMWFFSLFSSLFSFQRDNEYEELCSVFVPTNHLYIGEIFLVDSKYIIRPNLSIREGIEIIVSGGMTMPQIISAQERVTQQSDN</sequence>
<dbReference type="Proteomes" id="UP000238479">
    <property type="component" value="Chromosome 3"/>
</dbReference>